<evidence type="ECO:0000256" key="1">
    <source>
        <dbReference type="SAM" id="Phobius"/>
    </source>
</evidence>
<dbReference type="Proteomes" id="UP000053144">
    <property type="component" value="Chromosome 1"/>
</dbReference>
<name>A0A0L9TS04_PHAAN</name>
<gene>
    <name evidence="2" type="ORF">LR48_Vigan01g249000</name>
</gene>
<feature type="transmembrane region" description="Helical" evidence="1">
    <location>
        <begin position="27"/>
        <end position="50"/>
    </location>
</feature>
<accession>A0A0L9TS04</accession>
<organism evidence="2 3">
    <name type="scientific">Phaseolus angularis</name>
    <name type="common">Azuki bean</name>
    <name type="synonym">Vigna angularis</name>
    <dbReference type="NCBI Taxonomy" id="3914"/>
    <lineage>
        <taxon>Eukaryota</taxon>
        <taxon>Viridiplantae</taxon>
        <taxon>Streptophyta</taxon>
        <taxon>Embryophyta</taxon>
        <taxon>Tracheophyta</taxon>
        <taxon>Spermatophyta</taxon>
        <taxon>Magnoliopsida</taxon>
        <taxon>eudicotyledons</taxon>
        <taxon>Gunneridae</taxon>
        <taxon>Pentapetalae</taxon>
        <taxon>rosids</taxon>
        <taxon>fabids</taxon>
        <taxon>Fabales</taxon>
        <taxon>Fabaceae</taxon>
        <taxon>Papilionoideae</taxon>
        <taxon>50 kb inversion clade</taxon>
        <taxon>NPAAA clade</taxon>
        <taxon>indigoferoid/millettioid clade</taxon>
        <taxon>Phaseoleae</taxon>
        <taxon>Vigna</taxon>
    </lineage>
</organism>
<keyword evidence="1" id="KW-0812">Transmembrane</keyword>
<protein>
    <submittedName>
        <fullName evidence="2">Uncharacterized protein</fullName>
    </submittedName>
</protein>
<reference evidence="3" key="1">
    <citation type="journal article" date="2015" name="Proc. Natl. Acad. Sci. U.S.A.">
        <title>Genome sequencing of adzuki bean (Vigna angularis) provides insight into high starch and low fat accumulation and domestication.</title>
        <authorList>
            <person name="Yang K."/>
            <person name="Tian Z."/>
            <person name="Chen C."/>
            <person name="Luo L."/>
            <person name="Zhao B."/>
            <person name="Wang Z."/>
            <person name="Yu L."/>
            <person name="Li Y."/>
            <person name="Sun Y."/>
            <person name="Li W."/>
            <person name="Chen Y."/>
            <person name="Li Y."/>
            <person name="Zhang Y."/>
            <person name="Ai D."/>
            <person name="Zhao J."/>
            <person name="Shang C."/>
            <person name="Ma Y."/>
            <person name="Wu B."/>
            <person name="Wang M."/>
            <person name="Gao L."/>
            <person name="Sun D."/>
            <person name="Zhang P."/>
            <person name="Guo F."/>
            <person name="Wang W."/>
            <person name="Li Y."/>
            <person name="Wang J."/>
            <person name="Varshney R.K."/>
            <person name="Wang J."/>
            <person name="Ling H.Q."/>
            <person name="Wan P."/>
        </authorList>
    </citation>
    <scope>NUCLEOTIDE SEQUENCE</scope>
    <source>
        <strain evidence="3">cv. Jingnong 6</strain>
    </source>
</reference>
<proteinExistence type="predicted"/>
<evidence type="ECO:0000313" key="3">
    <source>
        <dbReference type="Proteomes" id="UP000053144"/>
    </source>
</evidence>
<dbReference type="EMBL" id="CM003371">
    <property type="protein sequence ID" value="KOM32934.1"/>
    <property type="molecule type" value="Genomic_DNA"/>
</dbReference>
<evidence type="ECO:0000313" key="2">
    <source>
        <dbReference type="EMBL" id="KOM32934.1"/>
    </source>
</evidence>
<keyword evidence="1" id="KW-0472">Membrane</keyword>
<dbReference type="Gramene" id="KOM32934">
    <property type="protein sequence ID" value="KOM32934"/>
    <property type="gene ID" value="LR48_Vigan01g249000"/>
</dbReference>
<keyword evidence="1" id="KW-1133">Transmembrane helix</keyword>
<dbReference type="AlphaFoldDB" id="A0A0L9TS04"/>
<sequence>MDSYSEMLSAKAFAQRMGALCEWIEKVSLCLMICIANQVAMLLVGVWGYYSFYSNSEWVLLYECLRSMSHCLRFSHSELERYARGLIQVTVYSHSEPNRYANGLEGWVSV</sequence>